<feature type="compositionally biased region" description="Basic residues" evidence="1">
    <location>
        <begin position="129"/>
        <end position="140"/>
    </location>
</feature>
<accession>A0A6J4P6L1</accession>
<proteinExistence type="predicted"/>
<evidence type="ECO:0000256" key="1">
    <source>
        <dbReference type="SAM" id="MobiDB-lite"/>
    </source>
</evidence>
<dbReference type="AlphaFoldDB" id="A0A6J4P6L1"/>
<evidence type="ECO:0000313" key="2">
    <source>
        <dbReference type="EMBL" id="CAA9404202.1"/>
    </source>
</evidence>
<name>A0A6J4P6L1_9BACT</name>
<dbReference type="GO" id="GO:0016787">
    <property type="term" value="F:hydrolase activity"/>
    <property type="evidence" value="ECO:0007669"/>
    <property type="project" value="UniProtKB-KW"/>
</dbReference>
<organism evidence="2">
    <name type="scientific">uncultured Phycisphaerae bacterium</name>
    <dbReference type="NCBI Taxonomy" id="904963"/>
    <lineage>
        <taxon>Bacteria</taxon>
        <taxon>Pseudomonadati</taxon>
        <taxon>Planctomycetota</taxon>
        <taxon>Phycisphaerae</taxon>
        <taxon>environmental samples</taxon>
    </lineage>
</organism>
<reference evidence="2" key="1">
    <citation type="submission" date="2020-02" db="EMBL/GenBank/DDBJ databases">
        <authorList>
            <person name="Meier V. D."/>
        </authorList>
    </citation>
    <scope>NUCLEOTIDE SEQUENCE</scope>
    <source>
        <strain evidence="2">AVDCRST_MAG64</strain>
    </source>
</reference>
<dbReference type="EC" id="3.6.3.14" evidence="2"/>
<feature type="compositionally biased region" description="Basic residues" evidence="1">
    <location>
        <begin position="33"/>
        <end position="52"/>
    </location>
</feature>
<feature type="region of interest" description="Disordered" evidence="1">
    <location>
        <begin position="1"/>
        <end position="170"/>
    </location>
</feature>
<feature type="non-terminal residue" evidence="2">
    <location>
        <position position="170"/>
    </location>
</feature>
<feature type="compositionally biased region" description="Basic and acidic residues" evidence="1">
    <location>
        <begin position="144"/>
        <end position="170"/>
    </location>
</feature>
<sequence length="170" mass="18868">GHQRCGNHEHPEAGDRQLRADGLGQRGRDRDRGRRRHRPDLRAPRGHGRRAAGVRERHDGPGVQPGRGEHRGRHLRRLPPAQGGRHRPGDRPAAGGAGRRRGDRAGREPAGAAAGRRPGHPVERDPQAGHRRPRHRRPPAGHRAAPDRHQGDRLDDPDRPRPAGADHRRP</sequence>
<dbReference type="EMBL" id="CADCUQ010000431">
    <property type="protein sequence ID" value="CAA9404202.1"/>
    <property type="molecule type" value="Genomic_DNA"/>
</dbReference>
<feature type="non-terminal residue" evidence="2">
    <location>
        <position position="1"/>
    </location>
</feature>
<keyword evidence="2" id="KW-0378">Hydrolase</keyword>
<feature type="compositionally biased region" description="Basic and acidic residues" evidence="1">
    <location>
        <begin position="1"/>
        <end position="19"/>
    </location>
</feature>
<protein>
    <submittedName>
        <fullName evidence="2">ATP synthase alpha chain</fullName>
        <ecNumber evidence="2">3.6.3.14</ecNumber>
    </submittedName>
</protein>
<gene>
    <name evidence="2" type="ORF">AVDCRST_MAG64-1890</name>
</gene>